<feature type="compositionally biased region" description="Polar residues" evidence="1">
    <location>
        <begin position="52"/>
        <end position="66"/>
    </location>
</feature>
<dbReference type="EMBL" id="JACGWN010000003">
    <property type="protein sequence ID" value="KAL0457444.1"/>
    <property type="molecule type" value="Genomic_DNA"/>
</dbReference>
<accession>A0AAW2XTI0</accession>
<dbReference type="PANTHER" id="PTHR47697">
    <property type="entry name" value="OS03G0340700 PROTEIN"/>
    <property type="match status" value="1"/>
</dbReference>
<feature type="compositionally biased region" description="Polar residues" evidence="1">
    <location>
        <begin position="337"/>
        <end position="365"/>
    </location>
</feature>
<feature type="compositionally biased region" description="Low complexity" evidence="1">
    <location>
        <begin position="223"/>
        <end position="243"/>
    </location>
</feature>
<dbReference type="SMART" id="SM00028">
    <property type="entry name" value="TPR"/>
    <property type="match status" value="3"/>
</dbReference>
<reference evidence="2" key="2">
    <citation type="journal article" date="2024" name="Plant">
        <title>Genomic evolution and insights into agronomic trait innovations of Sesamum species.</title>
        <authorList>
            <person name="Miao H."/>
            <person name="Wang L."/>
            <person name="Qu L."/>
            <person name="Liu H."/>
            <person name="Sun Y."/>
            <person name="Le M."/>
            <person name="Wang Q."/>
            <person name="Wei S."/>
            <person name="Zheng Y."/>
            <person name="Lin W."/>
            <person name="Duan Y."/>
            <person name="Cao H."/>
            <person name="Xiong S."/>
            <person name="Wang X."/>
            <person name="Wei L."/>
            <person name="Li C."/>
            <person name="Ma Q."/>
            <person name="Ju M."/>
            <person name="Zhao R."/>
            <person name="Li G."/>
            <person name="Mu C."/>
            <person name="Tian Q."/>
            <person name="Mei H."/>
            <person name="Zhang T."/>
            <person name="Gao T."/>
            <person name="Zhang H."/>
        </authorList>
    </citation>
    <scope>NUCLEOTIDE SEQUENCE</scope>
    <source>
        <strain evidence="2">KEN1</strain>
    </source>
</reference>
<name>A0AAW2XTI0_9LAMI</name>
<feature type="compositionally biased region" description="Low complexity" evidence="1">
    <location>
        <begin position="39"/>
        <end position="51"/>
    </location>
</feature>
<feature type="compositionally biased region" description="Polar residues" evidence="1">
    <location>
        <begin position="28"/>
        <end position="38"/>
    </location>
</feature>
<evidence type="ECO:0000313" key="2">
    <source>
        <dbReference type="EMBL" id="KAL0457444.1"/>
    </source>
</evidence>
<dbReference type="AlphaFoldDB" id="A0AAW2XTI0"/>
<feature type="compositionally biased region" description="Polar residues" evidence="1">
    <location>
        <begin position="74"/>
        <end position="87"/>
    </location>
</feature>
<dbReference type="InterPro" id="IPR019734">
    <property type="entry name" value="TPR_rpt"/>
</dbReference>
<feature type="region of interest" description="Disordered" evidence="1">
    <location>
        <begin position="221"/>
        <end position="249"/>
    </location>
</feature>
<protein>
    <submittedName>
        <fullName evidence="2">Uncharacterized protein</fullName>
    </submittedName>
</protein>
<reference evidence="2" key="1">
    <citation type="submission" date="2020-06" db="EMBL/GenBank/DDBJ databases">
        <authorList>
            <person name="Li T."/>
            <person name="Hu X."/>
            <person name="Zhang T."/>
            <person name="Song X."/>
            <person name="Zhang H."/>
            <person name="Dai N."/>
            <person name="Sheng W."/>
            <person name="Hou X."/>
            <person name="Wei L."/>
        </authorList>
    </citation>
    <scope>NUCLEOTIDE SEQUENCE</scope>
    <source>
        <strain evidence="2">KEN1</strain>
        <tissue evidence="2">Leaf</tissue>
    </source>
</reference>
<feature type="compositionally biased region" description="Low complexity" evidence="1">
    <location>
        <begin position="299"/>
        <end position="327"/>
    </location>
</feature>
<feature type="region of interest" description="Disordered" evidence="1">
    <location>
        <begin position="1"/>
        <end position="87"/>
    </location>
</feature>
<dbReference type="Gene3D" id="1.25.40.10">
    <property type="entry name" value="Tetratricopeptide repeat domain"/>
    <property type="match status" value="1"/>
</dbReference>
<gene>
    <name evidence="2" type="ORF">Slati_1083600</name>
</gene>
<evidence type="ECO:0000256" key="1">
    <source>
        <dbReference type="SAM" id="MobiDB-lite"/>
    </source>
</evidence>
<feature type="region of interest" description="Disordered" evidence="1">
    <location>
        <begin position="269"/>
        <end position="421"/>
    </location>
</feature>
<dbReference type="PANTHER" id="PTHR47697:SF1">
    <property type="entry name" value="OS03G0340700 PROTEIN"/>
    <property type="match status" value="1"/>
</dbReference>
<organism evidence="2">
    <name type="scientific">Sesamum latifolium</name>
    <dbReference type="NCBI Taxonomy" id="2727402"/>
    <lineage>
        <taxon>Eukaryota</taxon>
        <taxon>Viridiplantae</taxon>
        <taxon>Streptophyta</taxon>
        <taxon>Embryophyta</taxon>
        <taxon>Tracheophyta</taxon>
        <taxon>Spermatophyta</taxon>
        <taxon>Magnoliopsida</taxon>
        <taxon>eudicotyledons</taxon>
        <taxon>Gunneridae</taxon>
        <taxon>Pentapetalae</taxon>
        <taxon>asterids</taxon>
        <taxon>lamiids</taxon>
        <taxon>Lamiales</taxon>
        <taxon>Pedaliaceae</taxon>
        <taxon>Sesamum</taxon>
    </lineage>
</organism>
<sequence length="537" mass="55419">MNSSYGKSNSKSGSINAFDFDLGLGSGRSKSMNDQKNQTSSYSSTTYTYSSAQQKPNTSSPWTHQPNKPAWTHQPATSVQSGMAGSLSGPTSMVGDIFGKSWNSSATSDSGVSGVGIVNSKNPNLFGDLLSSAMGQNKSSNAPLKNAAPAASRSTFSMGGMADSLPKTGNSSSGTWGSNVSNSGGNVNFGGNFNKSSSLGGGNVNFGGNFNKSSSLGGGNVNLGGSNNRNPNLGGPSMKSMAGSGIGGGGMGASKDPFVSLVDFGSKPLGGMKSASKENDKSDSGNDPFGEFQNAAPKASASSFSSGAFPTSNSSSFSSGAFPTSNSDPMDDFGFLNAQTQNQNQPSVQSSASNDFDALFSSSSDGGMRGSEGFTSQQFTGTDDWGINSDFAGGDDNGGTTELEGLPPPPAGVTAPSAKNKGMDNYKQGQFADAIKWLSWAVTLLERAGDGDGKMEVLICRASCYKEVGEYKKAVADCTEVLEHDSKNVSVLVQRALLYESMEKYKLGAEDLRTVMKLDPGNRLARSTIHRLTKMAG</sequence>
<feature type="compositionally biased region" description="Low complexity" evidence="1">
    <location>
        <begin position="1"/>
        <end position="14"/>
    </location>
</feature>
<comment type="caution">
    <text evidence="2">The sequence shown here is derived from an EMBL/GenBank/DDBJ whole genome shotgun (WGS) entry which is preliminary data.</text>
</comment>
<dbReference type="InterPro" id="IPR011990">
    <property type="entry name" value="TPR-like_helical_dom_sf"/>
</dbReference>
<dbReference type="SUPFAM" id="SSF48452">
    <property type="entry name" value="TPR-like"/>
    <property type="match status" value="1"/>
</dbReference>
<proteinExistence type="predicted"/>
<feature type="compositionally biased region" description="Basic and acidic residues" evidence="1">
    <location>
        <begin position="275"/>
        <end position="284"/>
    </location>
</feature>